<accession>A0ABS5V096</accession>
<feature type="signal peptide" evidence="1">
    <location>
        <begin position="1"/>
        <end position="20"/>
    </location>
</feature>
<proteinExistence type="predicted"/>
<dbReference type="EMBL" id="JAHEPS010000001">
    <property type="protein sequence ID" value="MBT1443333.1"/>
    <property type="molecule type" value="Genomic_DNA"/>
</dbReference>
<organism evidence="2 3">
    <name type="scientific">Shewanella jiangmenensis</name>
    <dbReference type="NCBI Taxonomy" id="2837387"/>
    <lineage>
        <taxon>Bacteria</taxon>
        <taxon>Pseudomonadati</taxon>
        <taxon>Pseudomonadota</taxon>
        <taxon>Gammaproteobacteria</taxon>
        <taxon>Alteromonadales</taxon>
        <taxon>Shewanellaceae</taxon>
        <taxon>Shewanella</taxon>
    </lineage>
</organism>
<evidence type="ECO:0000256" key="1">
    <source>
        <dbReference type="SAM" id="SignalP"/>
    </source>
</evidence>
<evidence type="ECO:0000313" key="2">
    <source>
        <dbReference type="EMBL" id="MBT1443333.1"/>
    </source>
</evidence>
<reference evidence="2 3" key="1">
    <citation type="submission" date="2021-05" db="EMBL/GenBank/DDBJ databases">
        <title>Shewanella sp. JM162201.</title>
        <authorList>
            <person name="Xu S."/>
            <person name="Li A."/>
        </authorList>
    </citation>
    <scope>NUCLEOTIDE SEQUENCE [LARGE SCALE GENOMIC DNA]</scope>
    <source>
        <strain evidence="2 3">JM162201</strain>
    </source>
</reference>
<feature type="chain" id="PRO_5046189442" description="Adhesin domain-containing protein" evidence="1">
    <location>
        <begin position="21"/>
        <end position="207"/>
    </location>
</feature>
<dbReference type="RefSeq" id="WP_214505524.1">
    <property type="nucleotide sequence ID" value="NZ_JAHEPS010000001.1"/>
</dbReference>
<name>A0ABS5V096_9GAMM</name>
<dbReference type="Proteomes" id="UP001195903">
    <property type="component" value="Unassembled WGS sequence"/>
</dbReference>
<keyword evidence="1" id="KW-0732">Signal</keyword>
<evidence type="ECO:0000313" key="3">
    <source>
        <dbReference type="Proteomes" id="UP001195903"/>
    </source>
</evidence>
<sequence length="207" mass="21978">MSKFVPVIALCGLVSLSASAAEKHLSQVFAYQGEALVLDVGVGEVEIVSASDNQFRVDVVVESANSGFLFFSSKKDVSDIELQSELTKGERLALKLTDDDDVKQRWKITLPAEAKVKIDMGVGQITATGLDNSVDIDLGVGEVNVSHSHEYADISLHSGVGEVSYTVNGTEIDVERAMVSQSYQASARGDGALSVDVGVGEVEITKL</sequence>
<gene>
    <name evidence="2" type="ORF">KJI95_02160</name>
</gene>
<protein>
    <recommendedName>
        <fullName evidence="4">Adhesin domain-containing protein</fullName>
    </recommendedName>
</protein>
<evidence type="ECO:0008006" key="4">
    <source>
        <dbReference type="Google" id="ProtNLM"/>
    </source>
</evidence>
<comment type="caution">
    <text evidence="2">The sequence shown here is derived from an EMBL/GenBank/DDBJ whole genome shotgun (WGS) entry which is preliminary data.</text>
</comment>
<keyword evidence="3" id="KW-1185">Reference proteome</keyword>